<reference evidence="2" key="1">
    <citation type="submission" date="2022-05" db="EMBL/GenBank/DDBJ databases">
        <title>Comparative Genomics of Spacecraft Associated Microbes.</title>
        <authorList>
            <person name="Tran M.T."/>
            <person name="Wright A."/>
            <person name="Seuylemezian A."/>
            <person name="Eisen J."/>
            <person name="Coil D."/>
        </authorList>
    </citation>
    <scope>NUCLEOTIDE SEQUENCE</scope>
    <source>
        <strain evidence="2">214.1.1</strain>
    </source>
</reference>
<sequence>MKDIRTLTEGAILAAVFAILLLVTAYVPLVGMITLWALPLPFVIYVLRRGLKAGFMLVAVACFLAFLVGGLPSVPAALVFGSAGLIVGELYRREQPGLTVLVGAGLTYTVNMLLVFLGLVFLLGENPMQMAVDLTREQIEFAESAFDMPTESVAQMNEMLNQLGYLAPLMIVGAGVFCALITLWISRLVLRRLGHEVNGLPPFREWQFPKSFLWYYLIVLILAMGGFEQGTTMYAIVWNLFPLLEIILAVQGFAFIFFFCHHRGISKAVPILLVISAIIMSPLLFIIRILGIIDLGFDLRKRVISQKK</sequence>
<comment type="caution">
    <text evidence="2">The sequence shown here is derived from an EMBL/GenBank/DDBJ whole genome shotgun (WGS) entry which is preliminary data.</text>
</comment>
<dbReference type="EMBL" id="JAMBOL010000025">
    <property type="protein sequence ID" value="MCM3715963.1"/>
    <property type="molecule type" value="Genomic_DNA"/>
</dbReference>
<feature type="transmembrane region" description="Helical" evidence="1">
    <location>
        <begin position="233"/>
        <end position="259"/>
    </location>
</feature>
<dbReference type="PANTHER" id="PTHR41324">
    <property type="entry name" value="MEMBRANE PROTEIN-RELATED"/>
    <property type="match status" value="1"/>
</dbReference>
<dbReference type="AlphaFoldDB" id="A0A9X2DV19"/>
<accession>A0A9X2DV19</accession>
<proteinExistence type="predicted"/>
<dbReference type="Pfam" id="PF09991">
    <property type="entry name" value="DUF2232"/>
    <property type="match status" value="1"/>
</dbReference>
<keyword evidence="1" id="KW-0812">Transmembrane</keyword>
<evidence type="ECO:0000313" key="3">
    <source>
        <dbReference type="Proteomes" id="UP001139179"/>
    </source>
</evidence>
<evidence type="ECO:0000313" key="2">
    <source>
        <dbReference type="EMBL" id="MCM3715963.1"/>
    </source>
</evidence>
<gene>
    <name evidence="2" type="ORF">M3202_18080</name>
</gene>
<dbReference type="Proteomes" id="UP001139179">
    <property type="component" value="Unassembled WGS sequence"/>
</dbReference>
<feature type="transmembrane region" description="Helical" evidence="1">
    <location>
        <begin position="211"/>
        <end position="227"/>
    </location>
</feature>
<keyword evidence="1" id="KW-0472">Membrane</keyword>
<evidence type="ECO:0000256" key="1">
    <source>
        <dbReference type="SAM" id="Phobius"/>
    </source>
</evidence>
<feature type="transmembrane region" description="Helical" evidence="1">
    <location>
        <begin position="165"/>
        <end position="190"/>
    </location>
</feature>
<keyword evidence="3" id="KW-1185">Reference proteome</keyword>
<keyword evidence="1" id="KW-1133">Transmembrane helix</keyword>
<feature type="transmembrane region" description="Helical" evidence="1">
    <location>
        <begin position="50"/>
        <end position="68"/>
    </location>
</feature>
<protein>
    <submittedName>
        <fullName evidence="2">DUF2232 domain-containing protein</fullName>
    </submittedName>
</protein>
<dbReference type="RefSeq" id="WP_251224651.1">
    <property type="nucleotide sequence ID" value="NZ_JAMBOL010000025.1"/>
</dbReference>
<dbReference type="InterPro" id="IPR018710">
    <property type="entry name" value="DUF2232"/>
</dbReference>
<dbReference type="PANTHER" id="PTHR41324:SF1">
    <property type="entry name" value="DUF2232 DOMAIN-CONTAINING PROTEIN"/>
    <property type="match status" value="1"/>
</dbReference>
<organism evidence="2 3">
    <name type="scientific">Halalkalibacter oceani</name>
    <dbReference type="NCBI Taxonomy" id="1653776"/>
    <lineage>
        <taxon>Bacteria</taxon>
        <taxon>Bacillati</taxon>
        <taxon>Bacillota</taxon>
        <taxon>Bacilli</taxon>
        <taxon>Bacillales</taxon>
        <taxon>Bacillaceae</taxon>
        <taxon>Halalkalibacter</taxon>
    </lineage>
</organism>
<name>A0A9X2DV19_9BACI</name>
<feature type="transmembrane region" description="Helical" evidence="1">
    <location>
        <begin position="12"/>
        <end position="38"/>
    </location>
</feature>
<feature type="transmembrane region" description="Helical" evidence="1">
    <location>
        <begin position="98"/>
        <end position="123"/>
    </location>
</feature>
<feature type="transmembrane region" description="Helical" evidence="1">
    <location>
        <begin position="271"/>
        <end position="293"/>
    </location>
</feature>